<dbReference type="Proteomes" id="UP001457282">
    <property type="component" value="Unassembled WGS sequence"/>
</dbReference>
<dbReference type="EMBL" id="JBEDUW010000006">
    <property type="protein sequence ID" value="KAK9922224.1"/>
    <property type="molecule type" value="Genomic_DNA"/>
</dbReference>
<dbReference type="AlphaFoldDB" id="A0AAW1WBS6"/>
<accession>A0AAW1WBS6</accession>
<organism evidence="1 2">
    <name type="scientific">Rubus argutus</name>
    <name type="common">Southern blackberry</name>
    <dbReference type="NCBI Taxonomy" id="59490"/>
    <lineage>
        <taxon>Eukaryota</taxon>
        <taxon>Viridiplantae</taxon>
        <taxon>Streptophyta</taxon>
        <taxon>Embryophyta</taxon>
        <taxon>Tracheophyta</taxon>
        <taxon>Spermatophyta</taxon>
        <taxon>Magnoliopsida</taxon>
        <taxon>eudicotyledons</taxon>
        <taxon>Gunneridae</taxon>
        <taxon>Pentapetalae</taxon>
        <taxon>rosids</taxon>
        <taxon>fabids</taxon>
        <taxon>Rosales</taxon>
        <taxon>Rosaceae</taxon>
        <taxon>Rosoideae</taxon>
        <taxon>Rosoideae incertae sedis</taxon>
        <taxon>Rubus</taxon>
    </lineage>
</organism>
<reference evidence="1 2" key="1">
    <citation type="journal article" date="2023" name="G3 (Bethesda)">
        <title>A chromosome-length genome assembly and annotation of blackberry (Rubus argutus, cv. 'Hillquist').</title>
        <authorList>
            <person name="Bruna T."/>
            <person name="Aryal R."/>
            <person name="Dudchenko O."/>
            <person name="Sargent D.J."/>
            <person name="Mead D."/>
            <person name="Buti M."/>
            <person name="Cavallini A."/>
            <person name="Hytonen T."/>
            <person name="Andres J."/>
            <person name="Pham M."/>
            <person name="Weisz D."/>
            <person name="Mascagni F."/>
            <person name="Usai G."/>
            <person name="Natali L."/>
            <person name="Bassil N."/>
            <person name="Fernandez G.E."/>
            <person name="Lomsadze A."/>
            <person name="Armour M."/>
            <person name="Olukolu B."/>
            <person name="Poorten T."/>
            <person name="Britton C."/>
            <person name="Davik J."/>
            <person name="Ashrafi H."/>
            <person name="Aiden E.L."/>
            <person name="Borodovsky M."/>
            <person name="Worthington M."/>
        </authorList>
    </citation>
    <scope>NUCLEOTIDE SEQUENCE [LARGE SCALE GENOMIC DNA]</scope>
    <source>
        <strain evidence="1">PI 553951</strain>
    </source>
</reference>
<comment type="caution">
    <text evidence="1">The sequence shown here is derived from an EMBL/GenBank/DDBJ whole genome shotgun (WGS) entry which is preliminary data.</text>
</comment>
<name>A0AAW1WBS6_RUBAR</name>
<protein>
    <submittedName>
        <fullName evidence="1">Uncharacterized protein</fullName>
    </submittedName>
</protein>
<evidence type="ECO:0000313" key="2">
    <source>
        <dbReference type="Proteomes" id="UP001457282"/>
    </source>
</evidence>
<proteinExistence type="predicted"/>
<evidence type="ECO:0000313" key="1">
    <source>
        <dbReference type="EMBL" id="KAK9922224.1"/>
    </source>
</evidence>
<sequence>MVINIAAAYMFDKDSSSWFFPTDFGESARSINGKVRIGVSIPLVILRSGLQRFHRLLKSEIWDNSYEVKASTFRVEIARTTMVLLQNVFANEMTSWRDV</sequence>
<keyword evidence="2" id="KW-1185">Reference proteome</keyword>
<gene>
    <name evidence="1" type="ORF">M0R45_030699</name>
</gene>